<feature type="transmembrane region" description="Helical" evidence="1">
    <location>
        <begin position="43"/>
        <end position="65"/>
    </location>
</feature>
<evidence type="ECO:0000313" key="3">
    <source>
        <dbReference type="Proteomes" id="UP001589783"/>
    </source>
</evidence>
<keyword evidence="1" id="KW-0812">Transmembrane</keyword>
<dbReference type="InterPro" id="IPR007060">
    <property type="entry name" value="FtsL/DivIC"/>
</dbReference>
<evidence type="ECO:0000256" key="1">
    <source>
        <dbReference type="SAM" id="Phobius"/>
    </source>
</evidence>
<reference evidence="2 3" key="1">
    <citation type="submission" date="2024-09" db="EMBL/GenBank/DDBJ databases">
        <authorList>
            <person name="Sun Q."/>
            <person name="Mori K."/>
        </authorList>
    </citation>
    <scope>NUCLEOTIDE SEQUENCE [LARGE SCALE GENOMIC DNA]</scope>
    <source>
        <strain evidence="2 3">CCM 7957</strain>
    </source>
</reference>
<sequence length="159" mass="18115">MAVIDAPVETDVDDSVDEAPDTVAGIRLPAVFARVHSVFSRRVIAMVVVLILLAVTLAVPVQTYWNQRGEFRRLQAANEQLARDVEHYQRRVTEQNDPAYIEAAAREQLQYVMPGEKPLVLTYPSREQHEQAQEKAREYAANPWYQNLWDAVSTPPEDK</sequence>
<keyword evidence="3" id="KW-1185">Reference proteome</keyword>
<organism evidence="2 3">
    <name type="scientific">Gordonia phosphorivorans</name>
    <dbReference type="NCBI Taxonomy" id="1056982"/>
    <lineage>
        <taxon>Bacteria</taxon>
        <taxon>Bacillati</taxon>
        <taxon>Actinomycetota</taxon>
        <taxon>Actinomycetes</taxon>
        <taxon>Mycobacteriales</taxon>
        <taxon>Gordoniaceae</taxon>
        <taxon>Gordonia</taxon>
    </lineage>
</organism>
<dbReference type="EMBL" id="JBHLWV010000019">
    <property type="protein sequence ID" value="MFC0315028.1"/>
    <property type="molecule type" value="Genomic_DNA"/>
</dbReference>
<gene>
    <name evidence="2" type="ORF">ACFFJD_09210</name>
</gene>
<accession>A0ABV6HAQ5</accession>
<protein>
    <submittedName>
        <fullName evidence="2">Septum formation initiator family protein</fullName>
    </submittedName>
</protein>
<name>A0ABV6HAQ5_9ACTN</name>
<keyword evidence="1" id="KW-1133">Transmembrane helix</keyword>
<proteinExistence type="predicted"/>
<comment type="caution">
    <text evidence="2">The sequence shown here is derived from an EMBL/GenBank/DDBJ whole genome shotgun (WGS) entry which is preliminary data.</text>
</comment>
<evidence type="ECO:0000313" key="2">
    <source>
        <dbReference type="EMBL" id="MFC0315028.1"/>
    </source>
</evidence>
<dbReference type="Pfam" id="PF04977">
    <property type="entry name" value="DivIC"/>
    <property type="match status" value="1"/>
</dbReference>
<dbReference type="Proteomes" id="UP001589783">
    <property type="component" value="Unassembled WGS sequence"/>
</dbReference>
<keyword evidence="1" id="KW-0472">Membrane</keyword>